<protein>
    <submittedName>
        <fullName evidence="2">DDE_3 domain-containing protein</fullName>
    </submittedName>
</protein>
<dbReference type="InterPro" id="IPR036397">
    <property type="entry name" value="RNaseH_sf"/>
</dbReference>
<dbReference type="Gene3D" id="3.30.420.10">
    <property type="entry name" value="Ribonuclease H-like superfamily/Ribonuclease H"/>
    <property type="match status" value="1"/>
</dbReference>
<dbReference type="AlphaFoldDB" id="A0A1I7WRG5"/>
<dbReference type="GO" id="GO:0003676">
    <property type="term" value="F:nucleic acid binding"/>
    <property type="evidence" value="ECO:0007669"/>
    <property type="project" value="InterPro"/>
</dbReference>
<reference evidence="2" key="1">
    <citation type="submission" date="2016-11" db="UniProtKB">
        <authorList>
            <consortium name="WormBaseParasite"/>
        </authorList>
    </citation>
    <scope>IDENTIFICATION</scope>
</reference>
<accession>A0A1I7WRG5</accession>
<proteinExistence type="predicted"/>
<sequence length="77" mass="8912">MDWPSRSPDLNPMKNLWEILTRQVYAHNKQLSSIEDLKKTVSEEWSKSDPAILKNVSTNMTEGIFQVIRGRGSCIEY</sequence>
<evidence type="ECO:0000313" key="2">
    <source>
        <dbReference type="WBParaSite" id="Hba_07734"/>
    </source>
</evidence>
<name>A0A1I7WRG5_HETBA</name>
<dbReference type="WBParaSite" id="Hba_07734">
    <property type="protein sequence ID" value="Hba_07734"/>
    <property type="gene ID" value="Hba_07734"/>
</dbReference>
<evidence type="ECO:0000313" key="1">
    <source>
        <dbReference type="Proteomes" id="UP000095283"/>
    </source>
</evidence>
<keyword evidence="1" id="KW-1185">Reference proteome</keyword>
<dbReference type="Proteomes" id="UP000095283">
    <property type="component" value="Unplaced"/>
</dbReference>
<organism evidence="1 2">
    <name type="scientific">Heterorhabditis bacteriophora</name>
    <name type="common">Entomopathogenic nematode worm</name>
    <dbReference type="NCBI Taxonomy" id="37862"/>
    <lineage>
        <taxon>Eukaryota</taxon>
        <taxon>Metazoa</taxon>
        <taxon>Ecdysozoa</taxon>
        <taxon>Nematoda</taxon>
        <taxon>Chromadorea</taxon>
        <taxon>Rhabditida</taxon>
        <taxon>Rhabditina</taxon>
        <taxon>Rhabditomorpha</taxon>
        <taxon>Strongyloidea</taxon>
        <taxon>Heterorhabditidae</taxon>
        <taxon>Heterorhabditis</taxon>
    </lineage>
</organism>